<organism evidence="1 2">
    <name type="scientific">Legionella hackeliae</name>
    <dbReference type="NCBI Taxonomy" id="449"/>
    <lineage>
        <taxon>Bacteria</taxon>
        <taxon>Pseudomonadati</taxon>
        <taxon>Pseudomonadota</taxon>
        <taxon>Gammaproteobacteria</taxon>
        <taxon>Legionellales</taxon>
        <taxon>Legionellaceae</taxon>
        <taxon>Legionella</taxon>
    </lineage>
</organism>
<accession>A0A0A8URH3</accession>
<keyword evidence="2" id="KW-1185">Reference proteome</keyword>
<reference evidence="2" key="1">
    <citation type="submission" date="2014-09" db="EMBL/GenBank/DDBJ databases">
        <authorList>
            <person name="Gomez-Valero L."/>
        </authorList>
    </citation>
    <scope>NUCLEOTIDE SEQUENCE [LARGE SCALE GENOMIC DNA]</scope>
    <source>
        <strain evidence="2">ATCC35250</strain>
    </source>
</reference>
<evidence type="ECO:0000313" key="1">
    <source>
        <dbReference type="EMBL" id="CEK10091.1"/>
    </source>
</evidence>
<dbReference type="OrthoDB" id="5637719at2"/>
<name>A0A0A8URH3_LEGHA</name>
<dbReference type="EMBL" id="LN681225">
    <property type="protein sequence ID" value="CEK10091.1"/>
    <property type="molecule type" value="Genomic_DNA"/>
</dbReference>
<dbReference type="STRING" id="449.LHA_1030"/>
<dbReference type="Proteomes" id="UP000032803">
    <property type="component" value="Chromosome I"/>
</dbReference>
<dbReference type="AlphaFoldDB" id="A0A0A8URH3"/>
<dbReference type="RefSeq" id="WP_045105521.1">
    <property type="nucleotide sequence ID" value="NZ_LN681225.1"/>
</dbReference>
<sequence>MDVLKKLKEMLSMKAPYTSSSGHRNAQRSNAVAEVVGEGLQMFNPVAVVPSKFAQSLISAYGLFRSDTHVTEKVIHFLQASISAAQLGLVITLYFQSGVCDADLEGDICKAIFLCELLYKGTLLVGWVPSEMSQDPVENATTADPENDTGLTI</sequence>
<proteinExistence type="predicted"/>
<dbReference type="HOGENOM" id="CLU_130447_0_0_6"/>
<evidence type="ECO:0000313" key="2">
    <source>
        <dbReference type="Proteomes" id="UP000032803"/>
    </source>
</evidence>
<dbReference type="KEGG" id="lha:LHA_1030"/>
<protein>
    <submittedName>
        <fullName evidence="1">Uncharacterized protein</fullName>
    </submittedName>
</protein>
<gene>
    <name evidence="1" type="ORF">LHA_1030</name>
</gene>
<dbReference type="PATRIC" id="fig|449.7.peg.3109"/>